<dbReference type="EMBL" id="LJIG01001535">
    <property type="protein sequence ID" value="KRT85405.1"/>
    <property type="molecule type" value="Genomic_DNA"/>
</dbReference>
<dbReference type="Proteomes" id="UP000051574">
    <property type="component" value="Unassembled WGS sequence"/>
</dbReference>
<evidence type="ECO:0000259" key="7">
    <source>
        <dbReference type="Pfam" id="PF12832"/>
    </source>
</evidence>
<dbReference type="PANTHER" id="PTHR16172:SF30">
    <property type="entry name" value="SUGAR BABY, ISOFORM C"/>
    <property type="match status" value="1"/>
</dbReference>
<keyword evidence="4 6" id="KW-1133">Transmembrane helix</keyword>
<evidence type="ECO:0000256" key="6">
    <source>
        <dbReference type="SAM" id="Phobius"/>
    </source>
</evidence>
<dbReference type="SUPFAM" id="SSF103473">
    <property type="entry name" value="MFS general substrate transporter"/>
    <property type="match status" value="1"/>
</dbReference>
<dbReference type="AlphaFoldDB" id="A0A0T6BE45"/>
<sequence length="142" mass="15829">MLSTINKKLIPMKGHYFLWNAGTGPVVPFLSTYAKQLGFSSSTVGVMYTVMPFMGMLAKPLFGAIADRYRCQKIIFLAFILVTAGAFLATFYSPTIEPERKIHFSCDNSITALDTCVNNVTVSDCTEEILQTHFDNNITRCH</sequence>
<feature type="transmembrane region" description="Helical" evidence="6">
    <location>
        <begin position="16"/>
        <end position="34"/>
    </location>
</feature>
<dbReference type="InterPro" id="IPR036259">
    <property type="entry name" value="MFS_trans_sf"/>
</dbReference>
<proteinExistence type="inferred from homology"/>
<keyword evidence="5 6" id="KW-0472">Membrane</keyword>
<dbReference type="InterPro" id="IPR051717">
    <property type="entry name" value="MFS_MFSD6"/>
</dbReference>
<dbReference type="GO" id="GO:0016020">
    <property type="term" value="C:membrane"/>
    <property type="evidence" value="ECO:0007669"/>
    <property type="project" value="UniProtKB-SubCell"/>
</dbReference>
<dbReference type="OrthoDB" id="515887at2759"/>
<name>A0A0T6BE45_9SCAR</name>
<dbReference type="Gene3D" id="1.20.1250.20">
    <property type="entry name" value="MFS general substrate transporter like domains"/>
    <property type="match status" value="1"/>
</dbReference>
<keyword evidence="9" id="KW-1185">Reference proteome</keyword>
<dbReference type="InterPro" id="IPR024989">
    <property type="entry name" value="MFS_assoc_dom"/>
</dbReference>
<dbReference type="PANTHER" id="PTHR16172">
    <property type="entry name" value="MAJOR FACILITATOR SUPERFAMILY DOMAIN-CONTAINING PROTEIN 6-LIKE"/>
    <property type="match status" value="1"/>
</dbReference>
<comment type="caution">
    <text evidence="8">The sequence shown here is derived from an EMBL/GenBank/DDBJ whole genome shotgun (WGS) entry which is preliminary data.</text>
</comment>
<feature type="transmembrane region" description="Helical" evidence="6">
    <location>
        <begin position="74"/>
        <end position="92"/>
    </location>
</feature>
<organism evidence="8 9">
    <name type="scientific">Oryctes borbonicus</name>
    <dbReference type="NCBI Taxonomy" id="1629725"/>
    <lineage>
        <taxon>Eukaryota</taxon>
        <taxon>Metazoa</taxon>
        <taxon>Ecdysozoa</taxon>
        <taxon>Arthropoda</taxon>
        <taxon>Hexapoda</taxon>
        <taxon>Insecta</taxon>
        <taxon>Pterygota</taxon>
        <taxon>Neoptera</taxon>
        <taxon>Endopterygota</taxon>
        <taxon>Coleoptera</taxon>
        <taxon>Polyphaga</taxon>
        <taxon>Scarabaeiformia</taxon>
        <taxon>Scarabaeidae</taxon>
        <taxon>Dynastinae</taxon>
        <taxon>Oryctes</taxon>
    </lineage>
</organism>
<feature type="transmembrane region" description="Helical" evidence="6">
    <location>
        <begin position="46"/>
        <end position="62"/>
    </location>
</feature>
<keyword evidence="3 6" id="KW-0812">Transmembrane</keyword>
<protein>
    <submittedName>
        <fullName evidence="8">Membrane transporter</fullName>
    </submittedName>
</protein>
<reference evidence="8 9" key="1">
    <citation type="submission" date="2015-09" db="EMBL/GenBank/DDBJ databases">
        <title>Draft genome of the scarab beetle Oryctes borbonicus.</title>
        <authorList>
            <person name="Meyer J.M."/>
            <person name="Markov G.V."/>
            <person name="Baskaran P."/>
            <person name="Herrmann M."/>
            <person name="Sommer R.J."/>
            <person name="Roedelsperger C."/>
        </authorList>
    </citation>
    <scope>NUCLEOTIDE SEQUENCE [LARGE SCALE GENOMIC DNA]</scope>
    <source>
        <strain evidence="8">OB123</strain>
        <tissue evidence="8">Whole animal</tissue>
    </source>
</reference>
<gene>
    <name evidence="8" type="ORF">AMK59_675</name>
</gene>
<feature type="domain" description="Major facilitator superfamily associated" evidence="7">
    <location>
        <begin position="10"/>
        <end position="91"/>
    </location>
</feature>
<evidence type="ECO:0000256" key="2">
    <source>
        <dbReference type="ARBA" id="ARBA00005241"/>
    </source>
</evidence>
<evidence type="ECO:0000256" key="5">
    <source>
        <dbReference type="ARBA" id="ARBA00023136"/>
    </source>
</evidence>
<evidence type="ECO:0000256" key="4">
    <source>
        <dbReference type="ARBA" id="ARBA00022989"/>
    </source>
</evidence>
<accession>A0A0T6BE45</accession>
<evidence type="ECO:0000313" key="9">
    <source>
        <dbReference type="Proteomes" id="UP000051574"/>
    </source>
</evidence>
<evidence type="ECO:0000256" key="3">
    <source>
        <dbReference type="ARBA" id="ARBA00022692"/>
    </source>
</evidence>
<evidence type="ECO:0000313" key="8">
    <source>
        <dbReference type="EMBL" id="KRT85405.1"/>
    </source>
</evidence>
<comment type="similarity">
    <text evidence="2">Belongs to the major facilitator superfamily. MFSD6 family.</text>
</comment>
<dbReference type="Pfam" id="PF12832">
    <property type="entry name" value="MFS_1_like"/>
    <property type="match status" value="1"/>
</dbReference>
<comment type="subcellular location">
    <subcellularLocation>
        <location evidence="1">Membrane</location>
        <topology evidence="1">Multi-pass membrane protein</topology>
    </subcellularLocation>
</comment>
<feature type="non-terminal residue" evidence="8">
    <location>
        <position position="142"/>
    </location>
</feature>
<evidence type="ECO:0000256" key="1">
    <source>
        <dbReference type="ARBA" id="ARBA00004141"/>
    </source>
</evidence>